<dbReference type="SUPFAM" id="SSF56801">
    <property type="entry name" value="Acetyl-CoA synthetase-like"/>
    <property type="match status" value="1"/>
</dbReference>
<gene>
    <name evidence="8" type="ORF">HS088_TW03G00518</name>
</gene>
<dbReference type="PANTHER" id="PTHR43859">
    <property type="entry name" value="ACYL-ACTIVATING ENZYME"/>
    <property type="match status" value="1"/>
</dbReference>
<dbReference type="FunCoup" id="A0A7J7DUZ3">
    <property type="interactions" value="154"/>
</dbReference>
<dbReference type="Pfam" id="PF00501">
    <property type="entry name" value="AMP-binding"/>
    <property type="match status" value="1"/>
</dbReference>
<evidence type="ECO:0000259" key="7">
    <source>
        <dbReference type="Pfam" id="PF13193"/>
    </source>
</evidence>
<evidence type="ECO:0000313" key="9">
    <source>
        <dbReference type="Proteomes" id="UP000593562"/>
    </source>
</evidence>
<protein>
    <submittedName>
        <fullName evidence="8">AMP-dependent synthetase and ligase family protein</fullName>
    </submittedName>
</protein>
<dbReference type="EMBL" id="JAAARO010000003">
    <property type="protein sequence ID" value="KAF5750185.1"/>
    <property type="molecule type" value="Genomic_DNA"/>
</dbReference>
<evidence type="ECO:0000256" key="1">
    <source>
        <dbReference type="ARBA" id="ARBA00004514"/>
    </source>
</evidence>
<keyword evidence="4" id="KW-0547">Nucleotide-binding</keyword>
<dbReference type="InterPro" id="IPR025110">
    <property type="entry name" value="AMP-bd_C"/>
</dbReference>
<feature type="domain" description="AMP-dependent synthetase/ligase" evidence="6">
    <location>
        <begin position="21"/>
        <end position="402"/>
    </location>
</feature>
<name>A0A7J7DUZ3_TRIWF</name>
<dbReference type="InterPro" id="IPR042099">
    <property type="entry name" value="ANL_N_sf"/>
</dbReference>
<sequence length="569" mass="62786">MDNLPKCEANYTPLTPITFLKRAAFAYANRVSVIHESTFFTWSQTYQRCCRLASSLVSLNIAKNNVVSVLAPNIPAMYEMHFAVPMAGAVLNTINTRLDAKNVATILRHSEAKMLFVDYQFVPVAREALGILMAESASTPAVVAIDDINSPTGLRLGVHEYEQLINNGDPNFVALEIEDEWDPIALNYTSGTTSEPKGVVYSHRGAYLSTLSLILGWEMGTEAVYLWSLPMFHCNGWTFTWGVAARGGTNVCTRTTTAFDMYRNIALHKVTHMCCAPIIFNILLDAKPEERREITSPVQILTGGAPPPASLLHKIEQLGFHVTHAYGLTEATGPALVCEWQAKWNRLPIEDQAKIKARQGLSVLTLSDVDVKDADTMVSVPRDGKTIGEIVLKGSSIMKGYLKDEEATAKAFKNGWFFTGDVGVIHPDGYLEIKDRSKDVIISGGENISSVELENVLYNHPRVLEAAVVAMPHPLWGESPCAFIVVKKNPTSGKIDDVTEGEIAGYCRKNLPGYMVPKKVVFMAELPKTSTNKIQKFQLKALATTFVVSDDKTSRLPRQQRPNLPLSRL</sequence>
<dbReference type="GO" id="GO:0043759">
    <property type="term" value="F:2-methylbutanoate-CoA ligase activity"/>
    <property type="evidence" value="ECO:0007669"/>
    <property type="project" value="UniProtKB-ARBA"/>
</dbReference>
<accession>A0A7J7DUZ3</accession>
<dbReference type="GO" id="GO:0050218">
    <property type="term" value="F:propionate-CoA ligase activity"/>
    <property type="evidence" value="ECO:0007669"/>
    <property type="project" value="UniProtKB-ARBA"/>
</dbReference>
<evidence type="ECO:0000256" key="4">
    <source>
        <dbReference type="ARBA" id="ARBA00022741"/>
    </source>
</evidence>
<dbReference type="InParanoid" id="A0A7J7DUZ3"/>
<dbReference type="FunFam" id="3.30.300.30:FF:000008">
    <property type="entry name" value="2,3-dihydroxybenzoate-AMP ligase"/>
    <property type="match status" value="1"/>
</dbReference>
<comment type="caution">
    <text evidence="8">The sequence shown here is derived from an EMBL/GenBank/DDBJ whole genome shotgun (WGS) entry which is preliminary data.</text>
</comment>
<dbReference type="AlphaFoldDB" id="A0A7J7DUZ3"/>
<dbReference type="GO" id="GO:0005524">
    <property type="term" value="F:ATP binding"/>
    <property type="evidence" value="ECO:0007669"/>
    <property type="project" value="UniProtKB-KW"/>
</dbReference>
<dbReference type="InterPro" id="IPR020845">
    <property type="entry name" value="AMP-binding_CS"/>
</dbReference>
<comment type="similarity">
    <text evidence="2">Belongs to the ATP-dependent AMP-binding enzyme family.</text>
</comment>
<dbReference type="PANTHER" id="PTHR43859:SF2">
    <property type="entry name" value="BUTYRATE--COA LIGASE AAE11, PEROXISOMAL"/>
    <property type="match status" value="1"/>
</dbReference>
<dbReference type="Gene3D" id="3.40.50.12780">
    <property type="entry name" value="N-terminal domain of ligase-like"/>
    <property type="match status" value="1"/>
</dbReference>
<reference evidence="8 9" key="1">
    <citation type="journal article" date="2020" name="Nat. Commun.">
        <title>Genome of Tripterygium wilfordii and identification of cytochrome P450 involved in triptolide biosynthesis.</title>
        <authorList>
            <person name="Tu L."/>
            <person name="Su P."/>
            <person name="Zhang Z."/>
            <person name="Gao L."/>
            <person name="Wang J."/>
            <person name="Hu T."/>
            <person name="Zhou J."/>
            <person name="Zhang Y."/>
            <person name="Zhao Y."/>
            <person name="Liu Y."/>
            <person name="Song Y."/>
            <person name="Tong Y."/>
            <person name="Lu Y."/>
            <person name="Yang J."/>
            <person name="Xu C."/>
            <person name="Jia M."/>
            <person name="Peters R.J."/>
            <person name="Huang L."/>
            <person name="Gao W."/>
        </authorList>
    </citation>
    <scope>NUCLEOTIDE SEQUENCE [LARGE SCALE GENOMIC DNA]</scope>
    <source>
        <strain evidence="9">cv. XIE 37</strain>
        <tissue evidence="8">Leaf</tissue>
    </source>
</reference>
<keyword evidence="3 8" id="KW-0436">Ligase</keyword>
<dbReference type="FunFam" id="3.40.50.12780:FF:000003">
    <property type="entry name" value="Long-chain-fatty-acid--CoA ligase FadD"/>
    <property type="match status" value="1"/>
</dbReference>
<keyword evidence="9" id="KW-1185">Reference proteome</keyword>
<evidence type="ECO:0000256" key="2">
    <source>
        <dbReference type="ARBA" id="ARBA00006432"/>
    </source>
</evidence>
<dbReference type="OrthoDB" id="10253115at2759"/>
<comment type="subcellular location">
    <subcellularLocation>
        <location evidence="1">Cytoplasm</location>
        <location evidence="1">Cytosol</location>
    </subcellularLocation>
</comment>
<dbReference type="InterPro" id="IPR000873">
    <property type="entry name" value="AMP-dep_synth/lig_dom"/>
</dbReference>
<dbReference type="GO" id="GO:0031956">
    <property type="term" value="F:medium-chain fatty acid-CoA ligase activity"/>
    <property type="evidence" value="ECO:0007669"/>
    <property type="project" value="UniProtKB-ARBA"/>
</dbReference>
<dbReference type="Gene3D" id="3.30.300.30">
    <property type="match status" value="1"/>
</dbReference>
<organism evidence="8 9">
    <name type="scientific">Tripterygium wilfordii</name>
    <name type="common">Thunder God vine</name>
    <dbReference type="NCBI Taxonomy" id="458696"/>
    <lineage>
        <taxon>Eukaryota</taxon>
        <taxon>Viridiplantae</taxon>
        <taxon>Streptophyta</taxon>
        <taxon>Embryophyta</taxon>
        <taxon>Tracheophyta</taxon>
        <taxon>Spermatophyta</taxon>
        <taxon>Magnoliopsida</taxon>
        <taxon>eudicotyledons</taxon>
        <taxon>Gunneridae</taxon>
        <taxon>Pentapetalae</taxon>
        <taxon>rosids</taxon>
        <taxon>fabids</taxon>
        <taxon>Celastrales</taxon>
        <taxon>Celastraceae</taxon>
        <taxon>Tripterygium</taxon>
    </lineage>
</organism>
<evidence type="ECO:0000256" key="5">
    <source>
        <dbReference type="ARBA" id="ARBA00022840"/>
    </source>
</evidence>
<dbReference type="Proteomes" id="UP000593562">
    <property type="component" value="Unassembled WGS sequence"/>
</dbReference>
<evidence type="ECO:0000313" key="8">
    <source>
        <dbReference type="EMBL" id="KAF5750185.1"/>
    </source>
</evidence>
<proteinExistence type="inferred from homology"/>
<dbReference type="CDD" id="cd12118">
    <property type="entry name" value="ttLC_FACS_AEE21_like"/>
    <property type="match status" value="1"/>
</dbReference>
<evidence type="ECO:0000259" key="6">
    <source>
        <dbReference type="Pfam" id="PF00501"/>
    </source>
</evidence>
<dbReference type="InterPro" id="IPR045851">
    <property type="entry name" value="AMP-bd_C_sf"/>
</dbReference>
<dbReference type="Pfam" id="PF13193">
    <property type="entry name" value="AMP-binding_C"/>
    <property type="match status" value="1"/>
</dbReference>
<feature type="domain" description="AMP-binding enzyme C-terminal" evidence="7">
    <location>
        <begin position="452"/>
        <end position="533"/>
    </location>
</feature>
<dbReference type="GO" id="GO:0005829">
    <property type="term" value="C:cytosol"/>
    <property type="evidence" value="ECO:0007669"/>
    <property type="project" value="UniProtKB-SubCell"/>
</dbReference>
<dbReference type="PROSITE" id="PS00455">
    <property type="entry name" value="AMP_BINDING"/>
    <property type="match status" value="1"/>
</dbReference>
<keyword evidence="5" id="KW-0067">ATP-binding</keyword>
<dbReference type="NCBIfam" id="NF006020">
    <property type="entry name" value="PRK08162.1"/>
    <property type="match status" value="1"/>
</dbReference>
<evidence type="ECO:0000256" key="3">
    <source>
        <dbReference type="ARBA" id="ARBA00022598"/>
    </source>
</evidence>